<dbReference type="GO" id="GO:0005524">
    <property type="term" value="F:ATP binding"/>
    <property type="evidence" value="ECO:0007669"/>
    <property type="project" value="InterPro"/>
</dbReference>
<dbReference type="InParanoid" id="B8BU30"/>
<evidence type="ECO:0000313" key="3">
    <source>
        <dbReference type="EMBL" id="EED94693.1"/>
    </source>
</evidence>
<feature type="non-terminal residue" evidence="3">
    <location>
        <position position="1"/>
    </location>
</feature>
<dbReference type="RefSeq" id="XP_002287250.1">
    <property type="nucleotide sequence ID" value="XM_002287214.1"/>
</dbReference>
<dbReference type="EMBL" id="CM000639">
    <property type="protein sequence ID" value="EED94693.1"/>
    <property type="molecule type" value="Genomic_DNA"/>
</dbReference>
<dbReference type="PANTHER" id="PTHR47363">
    <property type="entry name" value="GLUCOKINASE"/>
    <property type="match status" value="1"/>
</dbReference>
<proteinExistence type="predicted"/>
<sequence length="286" mass="30342">ACLAVAGPVQTNNTVYMTNIAGGCTIDGNEIEQCQDGLMELVVRCKLVNDFVGQGYGALDLDLDTEVVELIPGSKAKIDELGPIVCVGAGTGLGECFLTKSSLRPELGYECYPSEGGHCDFVPRGPLEVELLNHLKSKFGGENRVSVERVVSGRGLANVYEFLAEKFPERVDKAIHEEFLQAGDQQGRVVGINAEKEGSLTAQAAQIMFSAYGAEVGNASLKFIPTGGMFVTGGLTAKNIGLIQGSDSPFMKAYLDKGRLGNVLQTVPLFAVMTEDIGLRGARVCA</sequence>
<evidence type="ECO:0000313" key="4">
    <source>
        <dbReference type="Proteomes" id="UP000001449"/>
    </source>
</evidence>
<dbReference type="GeneID" id="7450211"/>
<reference evidence="3 4" key="2">
    <citation type="journal article" date="2008" name="Nature">
        <title>The Phaeodactylum genome reveals the evolutionary history of diatom genomes.</title>
        <authorList>
            <person name="Bowler C."/>
            <person name="Allen A.E."/>
            <person name="Badger J.H."/>
            <person name="Grimwood J."/>
            <person name="Jabbari K."/>
            <person name="Kuo A."/>
            <person name="Maheswari U."/>
            <person name="Martens C."/>
            <person name="Maumus F."/>
            <person name="Otillar R.P."/>
            <person name="Rayko E."/>
            <person name="Salamov A."/>
            <person name="Vandepoele K."/>
            <person name="Beszteri B."/>
            <person name="Gruber A."/>
            <person name="Heijde M."/>
            <person name="Katinka M."/>
            <person name="Mock T."/>
            <person name="Valentin K."/>
            <person name="Verret F."/>
            <person name="Berges J.A."/>
            <person name="Brownlee C."/>
            <person name="Cadoret J.P."/>
            <person name="Chiovitti A."/>
            <person name="Choi C.J."/>
            <person name="Coesel S."/>
            <person name="De Martino A."/>
            <person name="Detter J.C."/>
            <person name="Durkin C."/>
            <person name="Falciatore A."/>
            <person name="Fournet J."/>
            <person name="Haruta M."/>
            <person name="Huysman M.J."/>
            <person name="Jenkins B.D."/>
            <person name="Jiroutova K."/>
            <person name="Jorgensen R.E."/>
            <person name="Joubert Y."/>
            <person name="Kaplan A."/>
            <person name="Kroger N."/>
            <person name="Kroth P.G."/>
            <person name="La Roche J."/>
            <person name="Lindquist E."/>
            <person name="Lommer M."/>
            <person name="Martin-Jezequel V."/>
            <person name="Lopez P.J."/>
            <person name="Lucas S."/>
            <person name="Mangogna M."/>
            <person name="McGinnis K."/>
            <person name="Medlin L.K."/>
            <person name="Montsant A."/>
            <person name="Oudot-Le Secq M.P."/>
            <person name="Napoli C."/>
            <person name="Obornik M."/>
            <person name="Parker M.S."/>
            <person name="Petit J.L."/>
            <person name="Porcel B.M."/>
            <person name="Poulsen N."/>
            <person name="Robison M."/>
            <person name="Rychlewski L."/>
            <person name="Rynearson T.A."/>
            <person name="Schmutz J."/>
            <person name="Shapiro H."/>
            <person name="Siaut M."/>
            <person name="Stanley M."/>
            <person name="Sussman M.R."/>
            <person name="Taylor A.R."/>
            <person name="Vardi A."/>
            <person name="von Dassow P."/>
            <person name="Vyverman W."/>
            <person name="Willis A."/>
            <person name="Wyrwicz L.S."/>
            <person name="Rokhsar D.S."/>
            <person name="Weissenbach J."/>
            <person name="Armbrust E.V."/>
            <person name="Green B.R."/>
            <person name="Van de Peer Y."/>
            <person name="Grigoriev I.V."/>
        </authorList>
    </citation>
    <scope>NUCLEOTIDE SEQUENCE [LARGE SCALE GENOMIC DNA]</scope>
    <source>
        <strain evidence="3 4">CCMP1335</strain>
    </source>
</reference>
<protein>
    <submittedName>
        <fullName evidence="3">Glucokinase</fullName>
        <ecNumber evidence="3">2.7.1.2</ecNumber>
    </submittedName>
</protein>
<dbReference type="PANTHER" id="PTHR47363:SF1">
    <property type="entry name" value="GLUCOKINASE"/>
    <property type="match status" value="1"/>
</dbReference>
<dbReference type="eggNOG" id="ENOG502QSB1">
    <property type="taxonomic scope" value="Eukaryota"/>
</dbReference>
<dbReference type="InterPro" id="IPR043129">
    <property type="entry name" value="ATPase_NBD"/>
</dbReference>
<dbReference type="OMA" id="TNNPWII"/>
<dbReference type="GO" id="GO:0006096">
    <property type="term" value="P:glycolytic process"/>
    <property type="evidence" value="ECO:0007669"/>
    <property type="project" value="InterPro"/>
</dbReference>
<gene>
    <name evidence="3" type="primary">GLK1</name>
    <name evidence="3" type="ORF">THAPSDRAFT_261320</name>
</gene>
<dbReference type="Gene3D" id="3.40.367.20">
    <property type="match status" value="1"/>
</dbReference>
<dbReference type="AlphaFoldDB" id="B8BU30"/>
<dbReference type="Pfam" id="PF02685">
    <property type="entry name" value="Glucokinase"/>
    <property type="match status" value="1"/>
</dbReference>
<reference evidence="3 4" key="1">
    <citation type="journal article" date="2004" name="Science">
        <title>The genome of the diatom Thalassiosira pseudonana: ecology, evolution, and metabolism.</title>
        <authorList>
            <person name="Armbrust E.V."/>
            <person name="Berges J.A."/>
            <person name="Bowler C."/>
            <person name="Green B.R."/>
            <person name="Martinez D."/>
            <person name="Putnam N.H."/>
            <person name="Zhou S."/>
            <person name="Allen A.E."/>
            <person name="Apt K.E."/>
            <person name="Bechner M."/>
            <person name="Brzezinski M.A."/>
            <person name="Chaal B.K."/>
            <person name="Chiovitti A."/>
            <person name="Davis A.K."/>
            <person name="Demarest M.S."/>
            <person name="Detter J.C."/>
            <person name="Glavina T."/>
            <person name="Goodstein D."/>
            <person name="Hadi M.Z."/>
            <person name="Hellsten U."/>
            <person name="Hildebrand M."/>
            <person name="Jenkins B.D."/>
            <person name="Jurka J."/>
            <person name="Kapitonov V.V."/>
            <person name="Kroger N."/>
            <person name="Lau W.W."/>
            <person name="Lane T.W."/>
            <person name="Larimer F.W."/>
            <person name="Lippmeier J.C."/>
            <person name="Lucas S."/>
            <person name="Medina M."/>
            <person name="Montsant A."/>
            <person name="Obornik M."/>
            <person name="Parker M.S."/>
            <person name="Palenik B."/>
            <person name="Pazour G.J."/>
            <person name="Richardson P.M."/>
            <person name="Rynearson T.A."/>
            <person name="Saito M.A."/>
            <person name="Schwartz D.C."/>
            <person name="Thamatrakoln K."/>
            <person name="Valentin K."/>
            <person name="Vardi A."/>
            <person name="Wilkerson F.P."/>
            <person name="Rokhsar D.S."/>
        </authorList>
    </citation>
    <scope>NUCLEOTIDE SEQUENCE [LARGE SCALE GENOMIC DNA]</scope>
    <source>
        <strain evidence="3 4">CCMP1335</strain>
    </source>
</reference>
<dbReference type="GO" id="GO:0004340">
    <property type="term" value="F:glucokinase activity"/>
    <property type="evidence" value="ECO:0007669"/>
    <property type="project" value="UniProtKB-EC"/>
</dbReference>
<evidence type="ECO:0000256" key="1">
    <source>
        <dbReference type="ARBA" id="ARBA00022679"/>
    </source>
</evidence>
<dbReference type="Proteomes" id="UP000001449">
    <property type="component" value="Chromosome 2"/>
</dbReference>
<evidence type="ECO:0000256" key="2">
    <source>
        <dbReference type="ARBA" id="ARBA00022777"/>
    </source>
</evidence>
<dbReference type="GO" id="GO:0005536">
    <property type="term" value="F:D-glucose binding"/>
    <property type="evidence" value="ECO:0007669"/>
    <property type="project" value="InterPro"/>
</dbReference>
<dbReference type="STRING" id="35128.B8BU30"/>
<keyword evidence="4" id="KW-1185">Reference proteome</keyword>
<dbReference type="CDD" id="cd24008">
    <property type="entry name" value="ASKHA_NBD_GLK"/>
    <property type="match status" value="1"/>
</dbReference>
<dbReference type="InterPro" id="IPR003836">
    <property type="entry name" value="Glucokinase"/>
</dbReference>
<dbReference type="SUPFAM" id="SSF53067">
    <property type="entry name" value="Actin-like ATPase domain"/>
    <property type="match status" value="1"/>
</dbReference>
<feature type="non-terminal residue" evidence="3">
    <location>
        <position position="286"/>
    </location>
</feature>
<keyword evidence="1 3" id="KW-0808">Transferase</keyword>
<dbReference type="HOGENOM" id="CLU_042582_2_0_1"/>
<dbReference type="Gene3D" id="3.30.420.40">
    <property type="match status" value="1"/>
</dbReference>
<name>B8BU30_THAPS</name>
<dbReference type="PaxDb" id="35128-Thaps261320"/>
<organism evidence="3 4">
    <name type="scientific">Thalassiosira pseudonana</name>
    <name type="common">Marine diatom</name>
    <name type="synonym">Cyclotella nana</name>
    <dbReference type="NCBI Taxonomy" id="35128"/>
    <lineage>
        <taxon>Eukaryota</taxon>
        <taxon>Sar</taxon>
        <taxon>Stramenopiles</taxon>
        <taxon>Ochrophyta</taxon>
        <taxon>Bacillariophyta</taxon>
        <taxon>Coscinodiscophyceae</taxon>
        <taxon>Thalassiosirophycidae</taxon>
        <taxon>Thalassiosirales</taxon>
        <taxon>Thalassiosiraceae</taxon>
        <taxon>Thalassiosira</taxon>
    </lineage>
</organism>
<keyword evidence="2" id="KW-0418">Kinase</keyword>
<dbReference type="EC" id="2.7.1.2" evidence="3"/>
<accession>B8BU30</accession>
<dbReference type="KEGG" id="tps:THAPSDRAFT_261320"/>